<reference evidence="1 2" key="1">
    <citation type="journal article" date="2016" name="Nat. Commun.">
        <title>Thousands of microbial genomes shed light on interconnected biogeochemical processes in an aquifer system.</title>
        <authorList>
            <person name="Anantharaman K."/>
            <person name="Brown C.T."/>
            <person name="Hug L.A."/>
            <person name="Sharon I."/>
            <person name="Castelle C.J."/>
            <person name="Probst A.J."/>
            <person name="Thomas B.C."/>
            <person name="Singh A."/>
            <person name="Wilkins M.J."/>
            <person name="Karaoz U."/>
            <person name="Brodie E.L."/>
            <person name="Williams K.H."/>
            <person name="Hubbard S.S."/>
            <person name="Banfield J.F."/>
        </authorList>
    </citation>
    <scope>NUCLEOTIDE SEQUENCE [LARGE SCALE GENOMIC DNA]</scope>
</reference>
<proteinExistence type="predicted"/>
<evidence type="ECO:0000313" key="2">
    <source>
        <dbReference type="Proteomes" id="UP000178943"/>
    </source>
</evidence>
<sequence length="511" mass="59110">MKRYMKNLYLLIIIISLLAHFGCSKKEKEMTEVELKQYLDSQEQMYEDISGQMATALWNFYNGEANADLKTPKQRFYQLFNDATLNATIDKWYGAKDTIQDPAITRRVVIWRTIIRSGKVNLNPEIVNMEEQLYSYLIQADKQETKPAAEEIQNKIVELMKLRNAKAKEAGYTDYAFFVLESSNLGSVLFNKAIDEIERITRKPYEDLITQYKKEIRKKDIEFSAIKELLDLYAGYIVKPEVKADKIPSIAKETLANIGINYDTLPLHIEEKQLPVGMERMGFALKIPSDYRIILSPGTGLEGRMNELGRAFNALFNKSAEPILKGYEGTIGSTCDAFMEGMADIGARIVRNPEWLIKFNGMTDKKIKSDKEKAFRIAPLYLRYLLSDIMLEIELYKNPEQNFMEARDTIMKKYLLLDKPMTDPIAQSTYMMMVIKPVYKQNYLIGNIISFQVHLALEKKFGRDYVFNTKAGEFLRQNLYADGELYSWQTRIKMATGSTLDVRNYLRTYGQ</sequence>
<dbReference type="EMBL" id="MFGW01000052">
    <property type="protein sequence ID" value="OGF67433.1"/>
    <property type="molecule type" value="Genomic_DNA"/>
</dbReference>
<organism evidence="1 2">
    <name type="scientific">Candidatus Fischerbacteria bacterium RBG_13_37_8</name>
    <dbReference type="NCBI Taxonomy" id="1817863"/>
    <lineage>
        <taxon>Bacteria</taxon>
        <taxon>Candidatus Fischeribacteriota</taxon>
    </lineage>
</organism>
<dbReference type="STRING" id="1817863.A2Y62_18205"/>
<gene>
    <name evidence="1" type="ORF">A2Y62_18205</name>
</gene>
<comment type="caution">
    <text evidence="1">The sequence shown here is derived from an EMBL/GenBank/DDBJ whole genome shotgun (WGS) entry which is preliminary data.</text>
</comment>
<dbReference type="AlphaFoldDB" id="A0A1F5VVV4"/>
<evidence type="ECO:0000313" key="1">
    <source>
        <dbReference type="EMBL" id="OGF67433.1"/>
    </source>
</evidence>
<dbReference type="SUPFAM" id="SSF55486">
    <property type="entry name" value="Metalloproteases ('zincins'), catalytic domain"/>
    <property type="match status" value="1"/>
</dbReference>
<name>A0A1F5VVV4_9BACT</name>
<dbReference type="Proteomes" id="UP000178943">
    <property type="component" value="Unassembled WGS sequence"/>
</dbReference>
<dbReference type="Gene3D" id="1.10.1370.30">
    <property type="match status" value="1"/>
</dbReference>
<accession>A0A1F5VVV4</accession>
<protein>
    <submittedName>
        <fullName evidence="1">Uncharacterized protein</fullName>
    </submittedName>
</protein>